<dbReference type="GO" id="GO:0048038">
    <property type="term" value="F:quinone binding"/>
    <property type="evidence" value="ECO:0007669"/>
    <property type="project" value="TreeGrafter"/>
</dbReference>
<dbReference type="AlphaFoldDB" id="A0A8J4YJA4"/>
<proteinExistence type="inferred from homology"/>
<evidence type="ECO:0000256" key="4">
    <source>
        <dbReference type="SAM" id="MobiDB-lite"/>
    </source>
</evidence>
<dbReference type="InterPro" id="IPR036291">
    <property type="entry name" value="NAD(P)-bd_dom_sf"/>
</dbReference>
<dbReference type="Proteomes" id="UP000770661">
    <property type="component" value="Unassembled WGS sequence"/>
</dbReference>
<organism evidence="5 6">
    <name type="scientific">Chionoecetes opilio</name>
    <name type="common">Atlantic snow crab</name>
    <name type="synonym">Cancer opilio</name>
    <dbReference type="NCBI Taxonomy" id="41210"/>
    <lineage>
        <taxon>Eukaryota</taxon>
        <taxon>Metazoa</taxon>
        <taxon>Ecdysozoa</taxon>
        <taxon>Arthropoda</taxon>
        <taxon>Crustacea</taxon>
        <taxon>Multicrustacea</taxon>
        <taxon>Malacostraca</taxon>
        <taxon>Eumalacostraca</taxon>
        <taxon>Eucarida</taxon>
        <taxon>Decapoda</taxon>
        <taxon>Pleocyemata</taxon>
        <taxon>Brachyura</taxon>
        <taxon>Eubrachyura</taxon>
        <taxon>Majoidea</taxon>
        <taxon>Majidae</taxon>
        <taxon>Chionoecetes</taxon>
    </lineage>
</organism>
<reference evidence="5" key="1">
    <citation type="submission" date="2020-07" db="EMBL/GenBank/DDBJ databases">
        <title>The High-quality genome of the commercially important snow crab, Chionoecetes opilio.</title>
        <authorList>
            <person name="Jeong J.-H."/>
            <person name="Ryu S."/>
        </authorList>
    </citation>
    <scope>NUCLEOTIDE SEQUENCE</scope>
    <source>
        <strain evidence="5">MADBK_172401_WGS</strain>
        <tissue evidence="5">Digestive gland</tissue>
    </source>
</reference>
<evidence type="ECO:0000313" key="5">
    <source>
        <dbReference type="EMBL" id="KAG0728590.1"/>
    </source>
</evidence>
<dbReference type="GO" id="GO:0016616">
    <property type="term" value="F:oxidoreductase activity, acting on the CH-OH group of donors, NAD or NADP as acceptor"/>
    <property type="evidence" value="ECO:0007669"/>
    <property type="project" value="TreeGrafter"/>
</dbReference>
<comment type="pathway">
    <text evidence="1">Lipid metabolism; fatty acid biosynthesis.</text>
</comment>
<accession>A0A8J4YJA4</accession>
<keyword evidence="6" id="KW-1185">Reference proteome</keyword>
<feature type="compositionally biased region" description="Polar residues" evidence="4">
    <location>
        <begin position="443"/>
        <end position="453"/>
    </location>
</feature>
<feature type="compositionally biased region" description="Basic residues" evidence="4">
    <location>
        <begin position="339"/>
        <end position="353"/>
    </location>
</feature>
<comment type="similarity">
    <text evidence="2">Belongs to the short-chain dehydrogenases/reductases (SDR) family.</text>
</comment>
<dbReference type="GO" id="GO:0006633">
    <property type="term" value="P:fatty acid biosynthetic process"/>
    <property type="evidence" value="ECO:0007669"/>
    <property type="project" value="TreeGrafter"/>
</dbReference>
<dbReference type="PANTHER" id="PTHR42760:SF83">
    <property type="entry name" value="(3R)-3-HYDROXYACYL-COA DEHYDROGENASE"/>
    <property type="match status" value="1"/>
</dbReference>
<evidence type="ECO:0000256" key="2">
    <source>
        <dbReference type="ARBA" id="ARBA00006484"/>
    </source>
</evidence>
<gene>
    <name evidence="5" type="primary">HSD17B8_4</name>
    <name evidence="5" type="ORF">GWK47_032175</name>
</gene>
<dbReference type="EMBL" id="JACEEZ010002023">
    <property type="protein sequence ID" value="KAG0728590.1"/>
    <property type="molecule type" value="Genomic_DNA"/>
</dbReference>
<evidence type="ECO:0000313" key="6">
    <source>
        <dbReference type="Proteomes" id="UP000770661"/>
    </source>
</evidence>
<dbReference type="SUPFAM" id="SSF51735">
    <property type="entry name" value="NAD(P)-binding Rossmann-fold domains"/>
    <property type="match status" value="1"/>
</dbReference>
<name>A0A8J4YJA4_CHIOP</name>
<dbReference type="PANTHER" id="PTHR42760">
    <property type="entry name" value="SHORT-CHAIN DEHYDROGENASES/REDUCTASES FAMILY MEMBER"/>
    <property type="match status" value="1"/>
</dbReference>
<dbReference type="Pfam" id="PF00106">
    <property type="entry name" value="adh_short"/>
    <property type="match status" value="2"/>
</dbReference>
<feature type="region of interest" description="Disordered" evidence="4">
    <location>
        <begin position="238"/>
        <end position="515"/>
    </location>
</feature>
<dbReference type="InterPro" id="IPR002347">
    <property type="entry name" value="SDR_fam"/>
</dbReference>
<keyword evidence="3" id="KW-0560">Oxidoreductase</keyword>
<dbReference type="Gene3D" id="3.40.50.720">
    <property type="entry name" value="NAD(P)-binding Rossmann-like Domain"/>
    <property type="match status" value="1"/>
</dbReference>
<feature type="compositionally biased region" description="Polar residues" evidence="4">
    <location>
        <begin position="276"/>
        <end position="287"/>
    </location>
</feature>
<feature type="compositionally biased region" description="Basic residues" evidence="4">
    <location>
        <begin position="470"/>
        <end position="486"/>
    </location>
</feature>
<dbReference type="PRINTS" id="PR00080">
    <property type="entry name" value="SDRFAMILY"/>
</dbReference>
<protein>
    <submittedName>
        <fullName evidence="5">Estradiol 17-beta-dehydrogenase 8</fullName>
    </submittedName>
</protein>
<feature type="compositionally biased region" description="Polar residues" evidence="4">
    <location>
        <begin position="500"/>
        <end position="514"/>
    </location>
</feature>
<evidence type="ECO:0000256" key="1">
    <source>
        <dbReference type="ARBA" id="ARBA00005194"/>
    </source>
</evidence>
<dbReference type="OrthoDB" id="8123394at2759"/>
<sequence length="584" mass="63894">MALDTFKGQVALVTGGGGGIGRAICLQLARDGARVVVTDLNLESARETLRLMSVKHGRAVFLRTAGKTPPCHQSLDIRSNALLLAHRPSEPPGAVHGRDATQRHRGLIAAARDRFGAPPSLLVNCAGIADFGNFQDITKARLDKMMDVNLKGTFIVSQAVIRALLEGTQEGGEGRGAVVNISSIQGKTGFLAHSHYAAAKGGMIAFTKSCAAEMANLINTAINNSVDKEVLEAYINKTPLGRPGTPEGTTNGHHQRDHHQRGSTNEAPPTREHQRGSTNEASPTRGTNEAAPTRHHQRDITNEAAPTRHHQRGSTNEAAPTRHHQRGTTKDSGNEATLKRHHQRGSTTRHHQRGITNEGAPTRQTPKEAAPTRHHQRGITHEASPTRHHQRGTTNEASPTRHHQRGAPTRQHHEAVPRGSTPKRQHQRGTTNEAPPTRHHQRGSTQRGSTNEAAPTRQHQRGITNEAPPTRHHPKETPPTRHHQRGTTKEASPTRHHQRGTTNEAPPTRPSTNDVGIIGTYVYPYMYISCKAPFAANHFLMFEDYFYDVSPPLPRYDHTLTSPHPGGHRSECLALPRPASLWGK</sequence>
<evidence type="ECO:0000256" key="3">
    <source>
        <dbReference type="ARBA" id="ARBA00023002"/>
    </source>
</evidence>
<comment type="caution">
    <text evidence="5">The sequence shown here is derived from an EMBL/GenBank/DDBJ whole genome shotgun (WGS) entry which is preliminary data.</text>
</comment>
<dbReference type="PRINTS" id="PR00081">
    <property type="entry name" value="GDHRDH"/>
</dbReference>